<dbReference type="Pfam" id="PF21787">
    <property type="entry name" value="TNP-like_RNaseH_N"/>
    <property type="match status" value="1"/>
</dbReference>
<evidence type="ECO:0000313" key="3">
    <source>
        <dbReference type="EMBL" id="KZS05244.1"/>
    </source>
</evidence>
<keyword evidence="4" id="KW-1185">Reference proteome</keyword>
<dbReference type="STRING" id="35525.A0A164MPN3"/>
<dbReference type="InterPro" id="IPR048365">
    <property type="entry name" value="TNP-like_RNaseH_N"/>
</dbReference>
<evidence type="ECO:0000256" key="1">
    <source>
        <dbReference type="SAM" id="Phobius"/>
    </source>
</evidence>
<keyword evidence="1" id="KW-1133">Transmembrane helix</keyword>
<accession>A0A164MPN3</accession>
<dbReference type="Proteomes" id="UP000076858">
    <property type="component" value="Unassembled WGS sequence"/>
</dbReference>
<name>A0A164MPN3_9CRUS</name>
<reference evidence="3 4" key="1">
    <citation type="submission" date="2016-03" db="EMBL/GenBank/DDBJ databases">
        <title>EvidentialGene: Evidence-directed Construction of Genes on Genomes.</title>
        <authorList>
            <person name="Gilbert D.G."/>
            <person name="Choi J.-H."/>
            <person name="Mockaitis K."/>
            <person name="Colbourne J."/>
            <person name="Pfrender M."/>
        </authorList>
    </citation>
    <scope>NUCLEOTIDE SEQUENCE [LARGE SCALE GENOMIC DNA]</scope>
    <source>
        <strain evidence="3 4">Xinb3</strain>
        <tissue evidence="3">Complete organism</tissue>
    </source>
</reference>
<feature type="transmembrane region" description="Helical" evidence="1">
    <location>
        <begin position="92"/>
        <end position="113"/>
    </location>
</feature>
<evidence type="ECO:0000313" key="4">
    <source>
        <dbReference type="Proteomes" id="UP000076858"/>
    </source>
</evidence>
<dbReference type="EMBL" id="LRGB01002984">
    <property type="protein sequence ID" value="KZS05244.1"/>
    <property type="molecule type" value="Genomic_DNA"/>
</dbReference>
<dbReference type="OrthoDB" id="6381099at2759"/>
<evidence type="ECO:0000259" key="2">
    <source>
        <dbReference type="Pfam" id="PF21787"/>
    </source>
</evidence>
<proteinExistence type="predicted"/>
<dbReference type="PANTHER" id="PTHR47577">
    <property type="entry name" value="THAP DOMAIN-CONTAINING PROTEIN 6"/>
    <property type="match status" value="1"/>
</dbReference>
<organism evidence="3 4">
    <name type="scientific">Daphnia magna</name>
    <dbReference type="NCBI Taxonomy" id="35525"/>
    <lineage>
        <taxon>Eukaryota</taxon>
        <taxon>Metazoa</taxon>
        <taxon>Ecdysozoa</taxon>
        <taxon>Arthropoda</taxon>
        <taxon>Crustacea</taxon>
        <taxon>Branchiopoda</taxon>
        <taxon>Diplostraca</taxon>
        <taxon>Cladocera</taxon>
        <taxon>Anomopoda</taxon>
        <taxon>Daphniidae</taxon>
        <taxon>Daphnia</taxon>
    </lineage>
</organism>
<gene>
    <name evidence="3" type="ORF">APZ42_031633</name>
</gene>
<keyword evidence="1" id="KW-0472">Membrane</keyword>
<keyword evidence="1" id="KW-0812">Transmembrane</keyword>
<dbReference type="PANTHER" id="PTHR47577:SF2">
    <property type="entry name" value="THAP DOMAIN CONTAINING 9"/>
    <property type="match status" value="1"/>
</dbReference>
<feature type="domain" description="Transposable element P transposase-like RNase H" evidence="2">
    <location>
        <begin position="23"/>
        <end position="156"/>
    </location>
</feature>
<sequence>MESRGDTILHNPTCYLGISTLDVGFTDIVKKALIAKLEELGNCYGKNVNLALDEVAIKPDKSYMKNVYKLIGHVDMAGIVVPKDNQKLANKLLTFAINGLANPFCIVVGYFLVNKMSADELCKLTLHIIEQVEKIGYTIIGAVADNASINTKMFRLINPEGILSHEIRHPNDPERKLFLSFDSSHIIKNLRNQFRDRPLQRNGKALMFDFVKRLHNKQKKFILKMLEALRRRQVSGFMGSEETIAFMLKIIKWFEIHDISDLTQATFKRLPNKAFFRSSGDERLKWLENFVTWLNDWKNSVTDKGNFLTAETFEAITITTKSTIAKILFLLDTAEFKYVMDAKAAIYGMEILLCTGITYSAINCNVPLLREKQQRKKESFLRSTTEHIPKKRALDVLLTLGKEYLAVLDELKKPPDYNTDTDCAAKLSTAVTCGFLLLILDEREICVECKEGLGHSEFHEPQSTAVNTLNSCLVDRGGLNFPSKEFVERMWTIHRFVEMFLHKAHNTRKIREDTVNFLAQHIAACSTFCCSRGKELPPENKHNERLVLLILLKFINPMINGYASKQTDLQANAPTVGNNKIANRKYNTHSK</sequence>
<protein>
    <recommendedName>
        <fullName evidence="2">Transposable element P transposase-like RNase H domain-containing protein</fullName>
    </recommendedName>
</protein>
<dbReference type="AlphaFoldDB" id="A0A164MPN3"/>
<comment type="caution">
    <text evidence="3">The sequence shown here is derived from an EMBL/GenBank/DDBJ whole genome shotgun (WGS) entry which is preliminary data.</text>
</comment>